<protein>
    <recommendedName>
        <fullName evidence="3">NAD-dependent epimerase/dehydratase domain-containing protein</fullName>
    </recommendedName>
</protein>
<dbReference type="HOGENOM" id="CLU_045030_0_0_1"/>
<dbReference type="GeneID" id="25989497"/>
<reference evidence="1 2" key="1">
    <citation type="journal article" date="2012" name="Eukaryot. Cell">
        <title>Draft genome sequence of CBS 2479, the standard type strain of Trichosporon asahii.</title>
        <authorList>
            <person name="Yang R.Y."/>
            <person name="Li H.T."/>
            <person name="Zhu H."/>
            <person name="Zhou G.P."/>
            <person name="Wang M."/>
            <person name="Wang L."/>
        </authorList>
    </citation>
    <scope>NUCLEOTIDE SEQUENCE [LARGE SCALE GENOMIC DNA]</scope>
    <source>
        <strain evidence="2">ATCC 90039 / CBS 2479 / JCM 2466 / KCTC 7840 / NCYC 2677 / UAMH 7654</strain>
    </source>
</reference>
<dbReference type="OrthoDB" id="16464at2759"/>
<organism evidence="1 2">
    <name type="scientific">Trichosporon asahii var. asahii (strain ATCC 90039 / CBS 2479 / JCM 2466 / KCTC 7840 / NBRC 103889/ NCYC 2677 / UAMH 7654)</name>
    <name type="common">Yeast</name>
    <dbReference type="NCBI Taxonomy" id="1186058"/>
    <lineage>
        <taxon>Eukaryota</taxon>
        <taxon>Fungi</taxon>
        <taxon>Dikarya</taxon>
        <taxon>Basidiomycota</taxon>
        <taxon>Agaricomycotina</taxon>
        <taxon>Tremellomycetes</taxon>
        <taxon>Trichosporonales</taxon>
        <taxon>Trichosporonaceae</taxon>
        <taxon>Trichosporon</taxon>
    </lineage>
</organism>
<dbReference type="PANTHER" id="PTHR43245:SF11">
    <property type="entry name" value="LD23561P"/>
    <property type="match status" value="1"/>
</dbReference>
<evidence type="ECO:0000313" key="1">
    <source>
        <dbReference type="EMBL" id="EJT45539.1"/>
    </source>
</evidence>
<dbReference type="KEGG" id="tasa:A1Q1_05985"/>
<sequence length="445" mass="50130">MSPPTLPDGEPPVCLILGGTTTVGRALANYLLRGDNPKATPATTYIDSESMQLAMSPGWNCQYIQINLGNTARHDEIFTPPTEWQGVKRDWKRFDYVFDFSGETGFDKAELLQISNTYQTALSLATSAANLPDEQKPLAWVRLHQPFYEMKSSSSSHGHTEADKLKPDGNRGRWWHEALRGIAAIPGLNTGIIRCAAWYGPGTWDFEVVPRLVAGHVYKYLGDLRINTVHAQDISQAMHLMGLWLAQNPREVVLKEAGVELEFPFSPQPEGKSTFNSIFHGKDKKNKRPSSLTDTWKTIPTVLPEGERPRIPLFNVTDDSDSTQESLGKLIAQLWDIKIGFLNSTVVSLVEKFSKVDFNEMIEDVNEKHVEAWSQMLLNCDPPIHSTPLSPYLDPHSFRTEMPIHLNGSKIKAVLGFKPEFPKVELEELQHIVQVFQRDCIWPKD</sequence>
<dbReference type="Gene3D" id="3.40.50.720">
    <property type="entry name" value="NAD(P)-binding Rossmann-like Domain"/>
    <property type="match status" value="1"/>
</dbReference>
<dbReference type="VEuPathDB" id="FungiDB:A1Q1_05985"/>
<dbReference type="EMBL" id="ALBS01000324">
    <property type="protein sequence ID" value="EJT45539.1"/>
    <property type="molecule type" value="Genomic_DNA"/>
</dbReference>
<accession>J6EML7</accession>
<dbReference type="PANTHER" id="PTHR43245">
    <property type="entry name" value="BIFUNCTIONAL POLYMYXIN RESISTANCE PROTEIN ARNA"/>
    <property type="match status" value="1"/>
</dbReference>
<gene>
    <name evidence="1" type="ORF">A1Q1_05985</name>
</gene>
<name>J6EML7_TRIAS</name>
<dbReference type="Proteomes" id="UP000002748">
    <property type="component" value="Unassembled WGS sequence"/>
</dbReference>
<dbReference type="InterPro" id="IPR050177">
    <property type="entry name" value="Lipid_A_modif_metabolic_enz"/>
</dbReference>
<comment type="caution">
    <text evidence="1">The sequence shown here is derived from an EMBL/GenBank/DDBJ whole genome shotgun (WGS) entry which is preliminary data.</text>
</comment>
<dbReference type="SUPFAM" id="SSF51735">
    <property type="entry name" value="NAD(P)-binding Rossmann-fold domains"/>
    <property type="match status" value="1"/>
</dbReference>
<dbReference type="AlphaFoldDB" id="J6EML7"/>
<evidence type="ECO:0008006" key="3">
    <source>
        <dbReference type="Google" id="ProtNLM"/>
    </source>
</evidence>
<dbReference type="InterPro" id="IPR036291">
    <property type="entry name" value="NAD(P)-bd_dom_sf"/>
</dbReference>
<dbReference type="RefSeq" id="XP_014176669.1">
    <property type="nucleotide sequence ID" value="XM_014321194.1"/>
</dbReference>
<evidence type="ECO:0000313" key="2">
    <source>
        <dbReference type="Proteomes" id="UP000002748"/>
    </source>
</evidence>
<proteinExistence type="predicted"/>